<gene>
    <name evidence="6" type="ORF">C1853_08505</name>
    <name evidence="5" type="ORF">C1872_05920</name>
    <name evidence="4" type="ORF">GO726_05250</name>
</gene>
<dbReference type="Proteomes" id="UP000253752">
    <property type="component" value="Unassembled WGS sequence"/>
</dbReference>
<feature type="transmembrane region" description="Helical" evidence="2">
    <location>
        <begin position="620"/>
        <end position="641"/>
    </location>
</feature>
<evidence type="ECO:0000256" key="2">
    <source>
        <dbReference type="SAM" id="Phobius"/>
    </source>
</evidence>
<proteinExistence type="predicted"/>
<dbReference type="EMBL" id="WPOM01000007">
    <property type="protein sequence ID" value="MVN32574.1"/>
    <property type="molecule type" value="Genomic_DNA"/>
</dbReference>
<accession>A0A369MTR3</accession>
<evidence type="ECO:0000256" key="3">
    <source>
        <dbReference type="SAM" id="SignalP"/>
    </source>
</evidence>
<reference evidence="7 8" key="1">
    <citation type="journal article" date="2018" name="Elife">
        <title>Discovery and characterization of a prevalent human gut bacterial enzyme sufficient for the inactivation of a family of plant toxins.</title>
        <authorList>
            <person name="Koppel N."/>
            <person name="Bisanz J.E."/>
            <person name="Pandelia M.E."/>
            <person name="Turnbaugh P.J."/>
            <person name="Balskus E.P."/>
        </authorList>
    </citation>
    <scope>NUCLEOTIDE SEQUENCE [LARGE SCALE GENOMIC DNA]</scope>
    <source>
        <strain evidence="6 8">16A</strain>
        <strain evidence="5 7">MR1 #12</strain>
    </source>
</reference>
<reference evidence="4 9" key="2">
    <citation type="submission" date="2019-11" db="EMBL/GenBank/DDBJ databases">
        <title>Whole genome shotgun sequencing (WGS) data from Adlercreutzia equolifaciens ResAG-91, Eggerthella lenta MRI-F36, MRI-F37, MRI-F40, ResAG-49, ResAG-88, ResAG-121, ResAG-145, and Gordonibacter sp. ResAG-5, ResAG-26, ResAG-43, ResAG-50, ResAG-59.</title>
        <authorList>
            <person name="Stoll D.A."/>
            <person name="Danylec N."/>
            <person name="Franz C.M.A.P."/>
            <person name="Huch M."/>
        </authorList>
    </citation>
    <scope>NUCLEOTIDE SEQUENCE [LARGE SCALE GENOMIC DNA]</scope>
    <source>
        <strain evidence="4 9">ResAG-88</strain>
    </source>
</reference>
<protein>
    <submittedName>
        <fullName evidence="5">Uncharacterized protein</fullName>
    </submittedName>
</protein>
<evidence type="ECO:0000313" key="5">
    <source>
        <dbReference type="EMBL" id="RDB80176.1"/>
    </source>
</evidence>
<comment type="caution">
    <text evidence="5">The sequence shown here is derived from an EMBL/GenBank/DDBJ whole genome shotgun (WGS) entry which is preliminary data.</text>
</comment>
<keyword evidence="3" id="KW-0732">Signal</keyword>
<feature type="compositionally biased region" description="Pro residues" evidence="1">
    <location>
        <begin position="559"/>
        <end position="582"/>
    </location>
</feature>
<organism evidence="5 7">
    <name type="scientific">Eggerthella lenta</name>
    <name type="common">Eubacterium lentum</name>
    <dbReference type="NCBI Taxonomy" id="84112"/>
    <lineage>
        <taxon>Bacteria</taxon>
        <taxon>Bacillati</taxon>
        <taxon>Actinomycetota</taxon>
        <taxon>Coriobacteriia</taxon>
        <taxon>Eggerthellales</taxon>
        <taxon>Eggerthellaceae</taxon>
        <taxon>Eggerthella</taxon>
    </lineage>
</organism>
<dbReference type="Proteomes" id="UP000436429">
    <property type="component" value="Unassembled WGS sequence"/>
</dbReference>
<dbReference type="EMBL" id="PPTX01000007">
    <property type="protein sequence ID" value="RDB80176.1"/>
    <property type="molecule type" value="Genomic_DNA"/>
</dbReference>
<feature type="region of interest" description="Disordered" evidence="1">
    <location>
        <begin position="555"/>
        <end position="607"/>
    </location>
</feature>
<dbReference type="GeneID" id="69511820"/>
<dbReference type="Proteomes" id="UP000253915">
    <property type="component" value="Unassembled WGS sequence"/>
</dbReference>
<keyword evidence="2" id="KW-0812">Transmembrane</keyword>
<name>A0A369MTR3_EGGLN</name>
<feature type="signal peptide" evidence="3">
    <location>
        <begin position="1"/>
        <end position="25"/>
    </location>
</feature>
<feature type="chain" id="PRO_5044389188" evidence="3">
    <location>
        <begin position="26"/>
        <end position="650"/>
    </location>
</feature>
<evidence type="ECO:0000313" key="4">
    <source>
        <dbReference type="EMBL" id="MVN32574.1"/>
    </source>
</evidence>
<evidence type="ECO:0000313" key="8">
    <source>
        <dbReference type="Proteomes" id="UP000253915"/>
    </source>
</evidence>
<feature type="compositionally biased region" description="Gly residues" evidence="1">
    <location>
        <begin position="368"/>
        <end position="378"/>
    </location>
</feature>
<keyword evidence="2" id="KW-0472">Membrane</keyword>
<sequence>MRKRLIALATALAFVCLLDPNVAFASAVPVTIEIGADGAPIGTSGEGWTYADGKLTLGAGHAFTFTGHALNVSSENLLRNKGVIEDGTFVDASQTSGFAVRNEAGGVIRGGAFTASIGNAGIIAGGTFNSDPNDPTKSYVSTSSGTITGGTFDCMVMGMRSGAIEDGTFNESVNIFKGFAINGGTFNGEVNSGNSSNLGGSICGGTFNGRMQNQGTIEDGVFHGTVQNASNNAGAGAIAGGTFNGYVNNYDGAVISSGTFNDGGENNNVTNDGTIRGGEFNIGVDNGGAIEGQGVFNAYVQNGYMRFDPDENRSCTIKGGTFNSDEIDNFGTIEGGTFSGKILSRGVIAGGAFSSTSSVTSNDEDTTTGGGTISGGTFDGTVTNGDPDPDYNNAVLTGGTFNGSVTNHGTIAGGTFLSDVTNRGVIEGGIFENVISDQGGTVTSCAYPLRANLTGLSIAAVPSAMPKNTAAGFPAEPSAALTAAFEKDGADANLYQLSANEGYLLPDAIDVRCGAADGQTLALAAGTDYTYDPATGAIAIKKSVVTGPLLLAAQGAAAPTPPVPPTPDTPAPAPEPETPAPKPESKPDAPKPLPSTTDSKQAPANAAALAATGDAPLPQIALGIALLAGGVTLTCAIAMQITRKKRSNRS</sequence>
<evidence type="ECO:0000313" key="9">
    <source>
        <dbReference type="Proteomes" id="UP000436429"/>
    </source>
</evidence>
<dbReference type="RefSeq" id="WP_009306618.1">
    <property type="nucleotide sequence ID" value="NZ_CABMOO010000004.1"/>
</dbReference>
<evidence type="ECO:0000256" key="1">
    <source>
        <dbReference type="SAM" id="MobiDB-lite"/>
    </source>
</evidence>
<evidence type="ECO:0000313" key="7">
    <source>
        <dbReference type="Proteomes" id="UP000253752"/>
    </source>
</evidence>
<dbReference type="EMBL" id="PPUQ01000009">
    <property type="protein sequence ID" value="RDC38234.1"/>
    <property type="molecule type" value="Genomic_DNA"/>
</dbReference>
<keyword evidence="2" id="KW-1133">Transmembrane helix</keyword>
<evidence type="ECO:0000313" key="6">
    <source>
        <dbReference type="EMBL" id="RDC38234.1"/>
    </source>
</evidence>
<dbReference type="AlphaFoldDB" id="A0A369MTR3"/>
<feature type="region of interest" description="Disordered" evidence="1">
    <location>
        <begin position="354"/>
        <end position="391"/>
    </location>
</feature>